<keyword evidence="2" id="KW-0238">DNA-binding</keyword>
<evidence type="ECO:0000256" key="1">
    <source>
        <dbReference type="ARBA" id="ARBA00008559"/>
    </source>
</evidence>
<evidence type="ECO:0000313" key="5">
    <source>
        <dbReference type="EMBL" id="VAW36109.1"/>
    </source>
</evidence>
<name>A0A3B0VH38_9ZZZZ</name>
<dbReference type="PIRSF" id="PIRSF002097">
    <property type="entry name" value="DNA-binding_Fis"/>
    <property type="match status" value="1"/>
</dbReference>
<reference evidence="5" key="1">
    <citation type="submission" date="2018-06" db="EMBL/GenBank/DDBJ databases">
        <authorList>
            <person name="Zhirakovskaya E."/>
        </authorList>
    </citation>
    <scope>NUCLEOTIDE SEQUENCE</scope>
</reference>
<dbReference type="InterPro" id="IPR002197">
    <property type="entry name" value="HTH_Fis"/>
</dbReference>
<dbReference type="PANTHER" id="PTHR47918:SF1">
    <property type="entry name" value="DNA-BINDING PROTEIN FIS"/>
    <property type="match status" value="1"/>
</dbReference>
<dbReference type="PRINTS" id="PR01590">
    <property type="entry name" value="HTHFIS"/>
</dbReference>
<dbReference type="InterPro" id="IPR009057">
    <property type="entry name" value="Homeodomain-like_sf"/>
</dbReference>
<dbReference type="InterPro" id="IPR005412">
    <property type="entry name" value="Fis_DNA-bd"/>
</dbReference>
<dbReference type="GO" id="GO:0043565">
    <property type="term" value="F:sequence-specific DNA binding"/>
    <property type="evidence" value="ECO:0007669"/>
    <property type="project" value="InterPro"/>
</dbReference>
<dbReference type="InterPro" id="IPR050207">
    <property type="entry name" value="Trans_regulatory_Fis"/>
</dbReference>
<proteinExistence type="inferred from homology"/>
<dbReference type="Gene3D" id="1.10.10.60">
    <property type="entry name" value="Homeodomain-like"/>
    <property type="match status" value="1"/>
</dbReference>
<evidence type="ECO:0000256" key="2">
    <source>
        <dbReference type="ARBA" id="ARBA00023125"/>
    </source>
</evidence>
<dbReference type="GO" id="GO:0006355">
    <property type="term" value="P:regulation of DNA-templated transcription"/>
    <property type="evidence" value="ECO:0007669"/>
    <property type="project" value="InterPro"/>
</dbReference>
<comment type="similarity">
    <text evidence="1">Belongs to the transcriptional regulatory Fis family.</text>
</comment>
<organism evidence="5">
    <name type="scientific">hydrothermal vent metagenome</name>
    <dbReference type="NCBI Taxonomy" id="652676"/>
    <lineage>
        <taxon>unclassified sequences</taxon>
        <taxon>metagenomes</taxon>
        <taxon>ecological metagenomes</taxon>
    </lineage>
</organism>
<dbReference type="EMBL" id="UOEW01000130">
    <property type="protein sequence ID" value="VAW36109.1"/>
    <property type="molecule type" value="Genomic_DNA"/>
</dbReference>
<protein>
    <recommendedName>
        <fullName evidence="3">Putative Fis-like DNA-binding protein</fullName>
    </recommendedName>
</protein>
<dbReference type="SUPFAM" id="SSF46689">
    <property type="entry name" value="Homeodomain-like"/>
    <property type="match status" value="1"/>
</dbReference>
<feature type="domain" description="DNA binding HTH" evidence="4">
    <location>
        <begin position="36"/>
        <end position="76"/>
    </location>
</feature>
<dbReference type="Pfam" id="PF02954">
    <property type="entry name" value="HTH_8"/>
    <property type="match status" value="1"/>
</dbReference>
<dbReference type="PANTHER" id="PTHR47918">
    <property type="entry name" value="DNA-BINDING PROTEIN FIS"/>
    <property type="match status" value="1"/>
</dbReference>
<evidence type="ECO:0000259" key="4">
    <source>
        <dbReference type="Pfam" id="PF02954"/>
    </source>
</evidence>
<accession>A0A3B0VH38</accession>
<sequence>MDVTKVNLQNYTRHTVRRYLQNLAGHQAKNLYDFVVDEVEKGLILEIMDFTDSNQTQTSDILGITRTTLRNKIKKHKLLK</sequence>
<dbReference type="AlphaFoldDB" id="A0A3B0VH38"/>
<evidence type="ECO:0000256" key="3">
    <source>
        <dbReference type="ARBA" id="ARBA00029540"/>
    </source>
</evidence>
<gene>
    <name evidence="5" type="ORF">MNBD_GAMMA01-215</name>
</gene>